<reference evidence="2" key="1">
    <citation type="submission" date="2021-10" db="EMBL/GenBank/DDBJ databases">
        <title>Melipona bicolor Genome sequencing and assembly.</title>
        <authorList>
            <person name="Araujo N.S."/>
            <person name="Arias M.C."/>
        </authorList>
    </citation>
    <scope>NUCLEOTIDE SEQUENCE</scope>
    <source>
        <strain evidence="2">USP_2M_L1-L4_2017</strain>
        <tissue evidence="2">Whole body</tissue>
    </source>
</reference>
<dbReference type="EMBL" id="JAHYIQ010000054">
    <property type="protein sequence ID" value="KAK1117212.1"/>
    <property type="molecule type" value="Genomic_DNA"/>
</dbReference>
<evidence type="ECO:0000313" key="2">
    <source>
        <dbReference type="EMBL" id="KAK1117212.1"/>
    </source>
</evidence>
<gene>
    <name evidence="2" type="ORF">K0M31_016908</name>
</gene>
<feature type="region of interest" description="Disordered" evidence="1">
    <location>
        <begin position="38"/>
        <end position="64"/>
    </location>
</feature>
<comment type="caution">
    <text evidence="2">The sequence shown here is derived from an EMBL/GenBank/DDBJ whole genome shotgun (WGS) entry which is preliminary data.</text>
</comment>
<evidence type="ECO:0000313" key="3">
    <source>
        <dbReference type="Proteomes" id="UP001177670"/>
    </source>
</evidence>
<evidence type="ECO:0000256" key="1">
    <source>
        <dbReference type="SAM" id="MobiDB-lite"/>
    </source>
</evidence>
<sequence length="64" mass="7607">MRQMLPRMNKILPTFRESLSDCSLMIVTYMHSMLSLQPRNNLHKKKPKVKTNMSNEDKYVKVKP</sequence>
<keyword evidence="3" id="KW-1185">Reference proteome</keyword>
<organism evidence="2 3">
    <name type="scientific">Melipona bicolor</name>
    <dbReference type="NCBI Taxonomy" id="60889"/>
    <lineage>
        <taxon>Eukaryota</taxon>
        <taxon>Metazoa</taxon>
        <taxon>Ecdysozoa</taxon>
        <taxon>Arthropoda</taxon>
        <taxon>Hexapoda</taxon>
        <taxon>Insecta</taxon>
        <taxon>Pterygota</taxon>
        <taxon>Neoptera</taxon>
        <taxon>Endopterygota</taxon>
        <taxon>Hymenoptera</taxon>
        <taxon>Apocrita</taxon>
        <taxon>Aculeata</taxon>
        <taxon>Apoidea</taxon>
        <taxon>Anthophila</taxon>
        <taxon>Apidae</taxon>
        <taxon>Melipona</taxon>
    </lineage>
</organism>
<dbReference type="Proteomes" id="UP001177670">
    <property type="component" value="Unassembled WGS sequence"/>
</dbReference>
<accession>A0AA40KEK0</accession>
<name>A0AA40KEK0_9HYME</name>
<proteinExistence type="predicted"/>
<protein>
    <submittedName>
        <fullName evidence="2">Uncharacterized protein</fullName>
    </submittedName>
</protein>
<dbReference type="AlphaFoldDB" id="A0AA40KEK0"/>
<feature type="compositionally biased region" description="Basic and acidic residues" evidence="1">
    <location>
        <begin position="55"/>
        <end position="64"/>
    </location>
</feature>